<evidence type="ECO:0000313" key="2">
    <source>
        <dbReference type="Proteomes" id="UP000053660"/>
    </source>
</evidence>
<dbReference type="Proteomes" id="UP000053660">
    <property type="component" value="Unassembled WGS sequence"/>
</dbReference>
<protein>
    <recommendedName>
        <fullName evidence="3">Protein kinase domain-containing protein</fullName>
    </recommendedName>
</protein>
<dbReference type="EMBL" id="KN609662">
    <property type="protein sequence ID" value="KHJ78552.1"/>
    <property type="molecule type" value="Genomic_DNA"/>
</dbReference>
<dbReference type="Gene3D" id="1.10.510.10">
    <property type="entry name" value="Transferase(Phosphotransferase) domain 1"/>
    <property type="match status" value="1"/>
</dbReference>
<accession>A0A0B1S4Z5</accession>
<gene>
    <name evidence="1" type="ORF">OESDEN_21825</name>
</gene>
<dbReference type="AlphaFoldDB" id="A0A0B1S4Z5"/>
<sequence length="45" mass="4856">MVMTLLGPSVSDLRKAIPSQRFTLFTVTVIAVQALDSLKEVHNAG</sequence>
<organism evidence="1 2">
    <name type="scientific">Oesophagostomum dentatum</name>
    <name type="common">Nodular worm</name>
    <dbReference type="NCBI Taxonomy" id="61180"/>
    <lineage>
        <taxon>Eukaryota</taxon>
        <taxon>Metazoa</taxon>
        <taxon>Ecdysozoa</taxon>
        <taxon>Nematoda</taxon>
        <taxon>Chromadorea</taxon>
        <taxon>Rhabditida</taxon>
        <taxon>Rhabditina</taxon>
        <taxon>Rhabditomorpha</taxon>
        <taxon>Strongyloidea</taxon>
        <taxon>Strongylidae</taxon>
        <taxon>Oesophagostomum</taxon>
    </lineage>
</organism>
<keyword evidence="2" id="KW-1185">Reference proteome</keyword>
<name>A0A0B1S4Z5_OESDE</name>
<evidence type="ECO:0000313" key="1">
    <source>
        <dbReference type="EMBL" id="KHJ78552.1"/>
    </source>
</evidence>
<dbReference type="OrthoDB" id="5979581at2759"/>
<reference evidence="1 2" key="1">
    <citation type="submission" date="2014-03" db="EMBL/GenBank/DDBJ databases">
        <title>Draft genome of the hookworm Oesophagostomum dentatum.</title>
        <authorList>
            <person name="Mitreva M."/>
        </authorList>
    </citation>
    <scope>NUCLEOTIDE SEQUENCE [LARGE SCALE GENOMIC DNA]</scope>
    <source>
        <strain evidence="1 2">OD-Hann</strain>
    </source>
</reference>
<proteinExistence type="predicted"/>
<evidence type="ECO:0008006" key="3">
    <source>
        <dbReference type="Google" id="ProtNLM"/>
    </source>
</evidence>